<dbReference type="PANTHER" id="PTHR11645:SF0">
    <property type="entry name" value="PYRROLINE-5-CARBOXYLATE REDUCTASE 3"/>
    <property type="match status" value="1"/>
</dbReference>
<evidence type="ECO:0000256" key="6">
    <source>
        <dbReference type="NCBIfam" id="TIGR00112"/>
    </source>
</evidence>
<evidence type="ECO:0000256" key="5">
    <source>
        <dbReference type="HAMAP-Rule" id="MF_01925"/>
    </source>
</evidence>
<keyword evidence="12" id="KW-1185">Reference proteome</keyword>
<gene>
    <name evidence="5" type="primary">proC</name>
    <name evidence="11" type="ORF">FB554_0107</name>
</gene>
<feature type="binding site" evidence="7">
    <location>
        <begin position="19"/>
        <end position="24"/>
    </location>
    <ligand>
        <name>NADP(+)</name>
        <dbReference type="ChEBI" id="CHEBI:58349"/>
    </ligand>
</feature>
<sequence length="280" mass="29552">MDQTAERSHESRREPVAIIGAGVMGETLVSGLLRSGRTPEQLLVSDRSAERLAALSKQYAVQVLSVADAVPQVTTVVLAVKPQDMGAVLETIRPHLQPGTLVVSIAAGITTAFLEERLPEGTPVARVMPNTPALVDEGMAAISGGTHCEAHHMWVAQDLMRSCGKVVTVPEEHQDAVTAISGSGPAYIFYVVEAMIEAGVLLGLPRGTSTELVVQTLYGAATMLKETGEHPTVLRERVSSPGGTTMSALRELDDHKVRAAFLTAMEAAARRSAELASGQA</sequence>
<dbReference type="PIRSF" id="PIRSF000193">
    <property type="entry name" value="Pyrrol-5-carb_rd"/>
    <property type="match status" value="1"/>
</dbReference>
<dbReference type="GO" id="GO:0005737">
    <property type="term" value="C:cytoplasm"/>
    <property type="evidence" value="ECO:0007669"/>
    <property type="project" value="UniProtKB-SubCell"/>
</dbReference>
<dbReference type="Gene3D" id="3.40.50.720">
    <property type="entry name" value="NAD(P)-binding Rossmann-like Domain"/>
    <property type="match status" value="1"/>
</dbReference>
<dbReference type="UniPathway" id="UPA00098">
    <property type="reaction ID" value="UER00361"/>
</dbReference>
<dbReference type="PANTHER" id="PTHR11645">
    <property type="entry name" value="PYRROLINE-5-CARBOXYLATE REDUCTASE"/>
    <property type="match status" value="1"/>
</dbReference>
<comment type="similarity">
    <text evidence="1 5 8">Belongs to the pyrroline-5-carboxylate reductase family.</text>
</comment>
<evidence type="ECO:0000313" key="11">
    <source>
        <dbReference type="EMBL" id="TQL31992.1"/>
    </source>
</evidence>
<dbReference type="InterPro" id="IPR000304">
    <property type="entry name" value="Pyrroline-COOH_reductase"/>
</dbReference>
<feature type="domain" description="Pyrroline-5-carboxylate reductase catalytic N-terminal" evidence="9">
    <location>
        <begin position="16"/>
        <end position="108"/>
    </location>
</feature>
<keyword evidence="3 5" id="KW-0560">Oxidoreductase</keyword>
<organism evidence="11 12">
    <name type="scientific">Barrientosiimonas humi</name>
    <dbReference type="NCBI Taxonomy" id="999931"/>
    <lineage>
        <taxon>Bacteria</taxon>
        <taxon>Bacillati</taxon>
        <taxon>Actinomycetota</taxon>
        <taxon>Actinomycetes</taxon>
        <taxon>Micrococcales</taxon>
        <taxon>Dermacoccaceae</taxon>
        <taxon>Barrientosiimonas</taxon>
    </lineage>
</organism>
<evidence type="ECO:0000256" key="7">
    <source>
        <dbReference type="PIRSR" id="PIRSR000193-1"/>
    </source>
</evidence>
<evidence type="ECO:0000256" key="3">
    <source>
        <dbReference type="ARBA" id="ARBA00023002"/>
    </source>
</evidence>
<keyword evidence="5 8" id="KW-0028">Amino-acid biosynthesis</keyword>
<comment type="pathway">
    <text evidence="5 8">Amino-acid biosynthesis; L-proline biosynthesis; L-proline from L-glutamate 5-semialdehyde: step 1/1.</text>
</comment>
<dbReference type="HAMAP" id="MF_01925">
    <property type="entry name" value="P5C_reductase"/>
    <property type="match status" value="1"/>
</dbReference>
<dbReference type="EC" id="1.5.1.2" evidence="5 6"/>
<dbReference type="OrthoDB" id="9805754at2"/>
<comment type="catalytic activity">
    <reaction evidence="5">
        <text>L-proline + NAD(+) = (S)-1-pyrroline-5-carboxylate + NADH + 2 H(+)</text>
        <dbReference type="Rhea" id="RHEA:14105"/>
        <dbReference type="ChEBI" id="CHEBI:15378"/>
        <dbReference type="ChEBI" id="CHEBI:17388"/>
        <dbReference type="ChEBI" id="CHEBI:57540"/>
        <dbReference type="ChEBI" id="CHEBI:57945"/>
        <dbReference type="ChEBI" id="CHEBI:60039"/>
        <dbReference type="EC" id="1.5.1.2"/>
    </reaction>
</comment>
<dbReference type="InterPro" id="IPR028939">
    <property type="entry name" value="P5C_Rdtase_cat_N"/>
</dbReference>
<evidence type="ECO:0000259" key="10">
    <source>
        <dbReference type="Pfam" id="PF14748"/>
    </source>
</evidence>
<dbReference type="GO" id="GO:0055129">
    <property type="term" value="P:L-proline biosynthetic process"/>
    <property type="evidence" value="ECO:0007669"/>
    <property type="project" value="UniProtKB-UniRule"/>
</dbReference>
<accession>A0A542X832</accession>
<keyword evidence="5" id="KW-0963">Cytoplasm</keyword>
<dbReference type="Pfam" id="PF14748">
    <property type="entry name" value="P5CR_dimer"/>
    <property type="match status" value="1"/>
</dbReference>
<name>A0A542X832_9MICO</name>
<dbReference type="PROSITE" id="PS00521">
    <property type="entry name" value="P5CR"/>
    <property type="match status" value="1"/>
</dbReference>
<feature type="binding site" evidence="7">
    <location>
        <begin position="79"/>
        <end position="82"/>
    </location>
    <ligand>
        <name>NADP(+)</name>
        <dbReference type="ChEBI" id="CHEBI:58349"/>
    </ligand>
</feature>
<dbReference type="Proteomes" id="UP000318336">
    <property type="component" value="Unassembled WGS sequence"/>
</dbReference>
<dbReference type="InterPro" id="IPR029036">
    <property type="entry name" value="P5CR_dimer"/>
</dbReference>
<dbReference type="FunFam" id="1.10.3730.10:FF:000001">
    <property type="entry name" value="Pyrroline-5-carboxylate reductase"/>
    <property type="match status" value="1"/>
</dbReference>
<dbReference type="SUPFAM" id="SSF48179">
    <property type="entry name" value="6-phosphogluconate dehydrogenase C-terminal domain-like"/>
    <property type="match status" value="1"/>
</dbReference>
<evidence type="ECO:0000259" key="9">
    <source>
        <dbReference type="Pfam" id="PF03807"/>
    </source>
</evidence>
<keyword evidence="2 5" id="KW-0521">NADP</keyword>
<evidence type="ECO:0000256" key="1">
    <source>
        <dbReference type="ARBA" id="ARBA00005525"/>
    </source>
</evidence>
<comment type="caution">
    <text evidence="11">The sequence shown here is derived from an EMBL/GenBank/DDBJ whole genome shotgun (WGS) entry which is preliminary data.</text>
</comment>
<keyword evidence="5 8" id="KW-0641">Proline biosynthesis</keyword>
<evidence type="ECO:0000256" key="8">
    <source>
        <dbReference type="RuleBase" id="RU003903"/>
    </source>
</evidence>
<evidence type="ECO:0000256" key="2">
    <source>
        <dbReference type="ARBA" id="ARBA00022857"/>
    </source>
</evidence>
<evidence type="ECO:0000256" key="4">
    <source>
        <dbReference type="ARBA" id="ARBA00058118"/>
    </source>
</evidence>
<protein>
    <recommendedName>
        <fullName evidence="5 6">Pyrroline-5-carboxylate reductase</fullName>
        <shortName evidence="5">P5C reductase</shortName>
        <shortName evidence="5">P5CR</shortName>
        <ecNumber evidence="5 6">1.5.1.2</ecNumber>
    </recommendedName>
    <alternativeName>
        <fullName evidence="5">PCA reductase</fullName>
    </alternativeName>
</protein>
<reference evidence="11 12" key="1">
    <citation type="submission" date="2019-06" db="EMBL/GenBank/DDBJ databases">
        <title>Sequencing the genomes of 1000 actinobacteria strains.</title>
        <authorList>
            <person name="Klenk H.-P."/>
        </authorList>
    </citation>
    <scope>NUCLEOTIDE SEQUENCE [LARGE SCALE GENOMIC DNA]</scope>
    <source>
        <strain evidence="11 12">DSM 24617</strain>
    </source>
</reference>
<feature type="domain" description="Pyrroline-5-carboxylate reductase dimerisation" evidence="10">
    <location>
        <begin position="171"/>
        <end position="275"/>
    </location>
</feature>
<dbReference type="Gene3D" id="1.10.3730.10">
    <property type="entry name" value="ProC C-terminal domain-like"/>
    <property type="match status" value="1"/>
</dbReference>
<dbReference type="Pfam" id="PF03807">
    <property type="entry name" value="F420_oxidored"/>
    <property type="match status" value="1"/>
</dbReference>
<dbReference type="SUPFAM" id="SSF51735">
    <property type="entry name" value="NAD(P)-binding Rossmann-fold domains"/>
    <property type="match status" value="1"/>
</dbReference>
<proteinExistence type="inferred from homology"/>
<evidence type="ECO:0000313" key="12">
    <source>
        <dbReference type="Proteomes" id="UP000318336"/>
    </source>
</evidence>
<dbReference type="EMBL" id="VFOK01000001">
    <property type="protein sequence ID" value="TQL31992.1"/>
    <property type="molecule type" value="Genomic_DNA"/>
</dbReference>
<dbReference type="NCBIfam" id="TIGR00112">
    <property type="entry name" value="proC"/>
    <property type="match status" value="1"/>
</dbReference>
<comment type="function">
    <text evidence="4 5">Catalyzes the reduction of 1-pyrroline-5-carboxylate (PCA) to L-proline.</text>
</comment>
<dbReference type="InterPro" id="IPR036291">
    <property type="entry name" value="NAD(P)-bd_dom_sf"/>
</dbReference>
<dbReference type="GO" id="GO:0004735">
    <property type="term" value="F:pyrroline-5-carboxylate reductase activity"/>
    <property type="evidence" value="ECO:0007669"/>
    <property type="project" value="UniProtKB-UniRule"/>
</dbReference>
<dbReference type="RefSeq" id="WP_142004153.1">
    <property type="nucleotide sequence ID" value="NZ_CAJTBP010000001.1"/>
</dbReference>
<comment type="catalytic activity">
    <reaction evidence="5 8">
        <text>L-proline + NADP(+) = (S)-1-pyrroline-5-carboxylate + NADPH + 2 H(+)</text>
        <dbReference type="Rhea" id="RHEA:14109"/>
        <dbReference type="ChEBI" id="CHEBI:15378"/>
        <dbReference type="ChEBI" id="CHEBI:17388"/>
        <dbReference type="ChEBI" id="CHEBI:57783"/>
        <dbReference type="ChEBI" id="CHEBI:58349"/>
        <dbReference type="ChEBI" id="CHEBI:60039"/>
        <dbReference type="EC" id="1.5.1.2"/>
    </reaction>
</comment>
<dbReference type="InterPro" id="IPR053790">
    <property type="entry name" value="P5CR-like_CS"/>
</dbReference>
<dbReference type="InterPro" id="IPR008927">
    <property type="entry name" value="6-PGluconate_DH-like_C_sf"/>
</dbReference>
<comment type="subcellular location">
    <subcellularLocation>
        <location evidence="5">Cytoplasm</location>
    </subcellularLocation>
</comment>
<dbReference type="AlphaFoldDB" id="A0A542X832"/>